<evidence type="ECO:0000256" key="1">
    <source>
        <dbReference type="ARBA" id="ARBA00010923"/>
    </source>
</evidence>
<organism evidence="6 7">
    <name type="scientific">Maribacter flavus</name>
    <dbReference type="NCBI Taxonomy" id="1658664"/>
    <lineage>
        <taxon>Bacteria</taxon>
        <taxon>Pseudomonadati</taxon>
        <taxon>Bacteroidota</taxon>
        <taxon>Flavobacteriia</taxon>
        <taxon>Flavobacteriales</taxon>
        <taxon>Flavobacteriaceae</taxon>
        <taxon>Maribacter</taxon>
    </lineage>
</organism>
<evidence type="ECO:0000259" key="5">
    <source>
        <dbReference type="Pfam" id="PF01420"/>
    </source>
</evidence>
<dbReference type="Proteomes" id="UP000323188">
    <property type="component" value="Unassembled WGS sequence"/>
</dbReference>
<dbReference type="Gene3D" id="3.90.220.20">
    <property type="entry name" value="DNA methylase specificity domains"/>
    <property type="match status" value="2"/>
</dbReference>
<sequence length="596" mass="67779">MKHLLQHFKTLTKHPQNAEELKGLILQLAIQGKLTENWRQENPNVESASNLLKRIKAEKQKLIEDKIIKKARESGEIDVSEKFEIFPLNWEQAKLVDLGFSTKLAGFENSKYVRLKDEGEVPVIMARNIRKNKIKEEKVKYIDLKTSLLLERSALTKPSLLITSIGAGIGDVAIFDKEERWHLAPNTAKVELFNEHNENLNIVYVLYYLLSPIGQKEIFKSVTTTAQPSLATKAIRDVIVGIPPLEEQKAIVAIVDELFKEVEQLEEQTKNSIQLKEDFVTSALQRLTEADNIYEEWQFLQTHFTEFFTEKSTIKQLRETLLQLAVQGKLTSNWRATNYSSLGGGAEGGGGIEPASELLKRIQTEKKALIAQKKVKKEKPLPPIEDHEKPYDLPKGWVWCRFQDLMKDLRYGTSKKCDYNLGNNPVLRIPNISNGRIDFEDIKSTNLSDKELRDLSLLNNDLLLIRSNGSVALVGRSAVVENIDDGYSFAGYLVRVRVFKDYISSRFLHLILESPSIRKSIEGPIRTTSGVKNINSTEISQLVFAIPPLEEQKAIVKKVNSLMALCDSLEEHIENSQTHIEQLMQSCLREVFENSN</sequence>
<comment type="caution">
    <text evidence="6">The sequence shown here is derived from an EMBL/GenBank/DDBJ whole genome shotgun (WGS) entry which is preliminary data.</text>
</comment>
<dbReference type="InterPro" id="IPR000055">
    <property type="entry name" value="Restrct_endonuc_typeI_TRD"/>
</dbReference>
<keyword evidence="4" id="KW-0175">Coiled coil</keyword>
<evidence type="ECO:0000313" key="7">
    <source>
        <dbReference type="Proteomes" id="UP000323188"/>
    </source>
</evidence>
<dbReference type="PANTHER" id="PTHR43140">
    <property type="entry name" value="TYPE-1 RESTRICTION ENZYME ECOKI SPECIFICITY PROTEIN"/>
    <property type="match status" value="1"/>
</dbReference>
<dbReference type="GO" id="GO:0003677">
    <property type="term" value="F:DNA binding"/>
    <property type="evidence" value="ECO:0007669"/>
    <property type="project" value="UniProtKB-KW"/>
</dbReference>
<dbReference type="PANTHER" id="PTHR43140:SF1">
    <property type="entry name" value="TYPE I RESTRICTION ENZYME ECOKI SPECIFICITY SUBUNIT"/>
    <property type="match status" value="1"/>
</dbReference>
<proteinExistence type="inferred from homology"/>
<keyword evidence="2" id="KW-0680">Restriction system</keyword>
<dbReference type="InterPro" id="IPR051212">
    <property type="entry name" value="Type-I_RE_S_subunit"/>
</dbReference>
<dbReference type="AlphaFoldDB" id="A0A5B2TU83"/>
<dbReference type="Pfam" id="PF01420">
    <property type="entry name" value="Methylase_S"/>
    <property type="match status" value="2"/>
</dbReference>
<accession>A0A5B2TU83</accession>
<evidence type="ECO:0000256" key="4">
    <source>
        <dbReference type="SAM" id="Coils"/>
    </source>
</evidence>
<evidence type="ECO:0000256" key="2">
    <source>
        <dbReference type="ARBA" id="ARBA00022747"/>
    </source>
</evidence>
<feature type="domain" description="Type I restriction modification DNA specificity" evidence="5">
    <location>
        <begin position="396"/>
        <end position="575"/>
    </location>
</feature>
<reference evidence="6 7" key="1">
    <citation type="submission" date="2019-09" db="EMBL/GenBank/DDBJ databases">
        <authorList>
            <person name="Khan S.A."/>
            <person name="Jeon C.O."/>
            <person name="Chun B.H."/>
            <person name="Jeong S.E."/>
        </authorList>
    </citation>
    <scope>NUCLEOTIDE SEQUENCE [LARGE SCALE GENOMIC DNA]</scope>
    <source>
        <strain evidence="6 7">KCTC 42508</strain>
    </source>
</reference>
<feature type="domain" description="Type I restriction modification DNA specificity" evidence="5">
    <location>
        <begin position="88"/>
        <end position="274"/>
    </location>
</feature>
<evidence type="ECO:0000313" key="6">
    <source>
        <dbReference type="EMBL" id="KAA2217190.1"/>
    </source>
</evidence>
<feature type="coiled-coil region" evidence="4">
    <location>
        <begin position="248"/>
        <end position="275"/>
    </location>
</feature>
<name>A0A5B2TU83_9FLAO</name>
<dbReference type="SUPFAM" id="SSF116734">
    <property type="entry name" value="DNA methylase specificity domain"/>
    <property type="match status" value="2"/>
</dbReference>
<gene>
    <name evidence="6" type="ORF">F0361_14605</name>
</gene>
<dbReference type="GO" id="GO:0009307">
    <property type="term" value="P:DNA restriction-modification system"/>
    <property type="evidence" value="ECO:0007669"/>
    <property type="project" value="UniProtKB-KW"/>
</dbReference>
<keyword evidence="3" id="KW-0238">DNA-binding</keyword>
<evidence type="ECO:0000256" key="3">
    <source>
        <dbReference type="ARBA" id="ARBA00023125"/>
    </source>
</evidence>
<dbReference type="InterPro" id="IPR044946">
    <property type="entry name" value="Restrct_endonuc_typeI_TRD_sf"/>
</dbReference>
<comment type="similarity">
    <text evidence="1">Belongs to the type-I restriction system S methylase family.</text>
</comment>
<dbReference type="RefSeq" id="WP_154919641.1">
    <property type="nucleotide sequence ID" value="NZ_VUOE01000002.1"/>
</dbReference>
<dbReference type="CDD" id="cd17517">
    <property type="entry name" value="RMtype1_S_EcoKI_StySPI-TRD2-CR2_like"/>
    <property type="match status" value="1"/>
</dbReference>
<dbReference type="EMBL" id="VUOE01000002">
    <property type="protein sequence ID" value="KAA2217190.1"/>
    <property type="molecule type" value="Genomic_DNA"/>
</dbReference>
<protein>
    <recommendedName>
        <fullName evidence="5">Type I restriction modification DNA specificity domain-containing protein</fullName>
    </recommendedName>
</protein>